<name>A0A6J4QT48_9PSEU</name>
<dbReference type="EMBL" id="CADCUS010000628">
    <property type="protein sequence ID" value="CAA9448740.1"/>
    <property type="molecule type" value="Genomic_DNA"/>
</dbReference>
<organism evidence="1">
    <name type="scientific">uncultured Pseudonocardia sp</name>
    <dbReference type="NCBI Taxonomy" id="211455"/>
    <lineage>
        <taxon>Bacteria</taxon>
        <taxon>Bacillati</taxon>
        <taxon>Actinomycetota</taxon>
        <taxon>Actinomycetes</taxon>
        <taxon>Pseudonocardiales</taxon>
        <taxon>Pseudonocardiaceae</taxon>
        <taxon>Pseudonocardia</taxon>
        <taxon>environmental samples</taxon>
    </lineage>
</organism>
<reference evidence="1" key="1">
    <citation type="submission" date="2020-02" db="EMBL/GenBank/DDBJ databases">
        <authorList>
            <person name="Meier V. D."/>
        </authorList>
    </citation>
    <scope>NUCLEOTIDE SEQUENCE</scope>
    <source>
        <strain evidence="1">AVDCRST_MAG66</strain>
    </source>
</reference>
<dbReference type="AlphaFoldDB" id="A0A6J4QT48"/>
<proteinExistence type="predicted"/>
<evidence type="ECO:0000313" key="1">
    <source>
        <dbReference type="EMBL" id="CAA9448740.1"/>
    </source>
</evidence>
<sequence length="46" mass="5450">MRGQILTMVLAMMFEIICCSRHGPPNCPVQRRQPVDWERQPQLPVW</sequence>
<protein>
    <submittedName>
        <fullName evidence="1">Uncharacterized protein</fullName>
    </submittedName>
</protein>
<gene>
    <name evidence="1" type="ORF">AVDCRST_MAG66-4683</name>
</gene>
<accession>A0A6J4QT48</accession>